<dbReference type="AlphaFoldDB" id="A0A553ZVG1"/>
<keyword evidence="3" id="KW-1185">Reference proteome</keyword>
<dbReference type="PANTHER" id="PTHR45569:SF1">
    <property type="entry name" value="SENSOR PROTEIN KDPD"/>
    <property type="match status" value="1"/>
</dbReference>
<comment type="caution">
    <text evidence="2">The sequence shown here is derived from an EMBL/GenBank/DDBJ whole genome shotgun (WGS) entry which is preliminary data.</text>
</comment>
<dbReference type="SUPFAM" id="SSF52402">
    <property type="entry name" value="Adenine nucleotide alpha hydrolases-like"/>
    <property type="match status" value="1"/>
</dbReference>
<feature type="domain" description="UspA" evidence="1">
    <location>
        <begin position="11"/>
        <end position="129"/>
    </location>
</feature>
<protein>
    <submittedName>
        <fullName evidence="2">Histidine kinase</fullName>
    </submittedName>
</protein>
<accession>A0A553ZVG1</accession>
<dbReference type="RefSeq" id="WP_143849897.1">
    <property type="nucleotide sequence ID" value="NZ_VLXZ01000011.1"/>
</dbReference>
<name>A0A553ZVG1_9BACI</name>
<dbReference type="InterPro" id="IPR052023">
    <property type="entry name" value="Histidine_kinase_KdpD"/>
</dbReference>
<keyword evidence="2" id="KW-0808">Transferase</keyword>
<evidence type="ECO:0000259" key="1">
    <source>
        <dbReference type="Pfam" id="PF00582"/>
    </source>
</evidence>
<dbReference type="Proteomes" id="UP000318521">
    <property type="component" value="Unassembled WGS sequence"/>
</dbReference>
<dbReference type="EMBL" id="VLXZ01000011">
    <property type="protein sequence ID" value="TSB45471.1"/>
    <property type="molecule type" value="Genomic_DNA"/>
</dbReference>
<dbReference type="GO" id="GO:0005886">
    <property type="term" value="C:plasma membrane"/>
    <property type="evidence" value="ECO:0007669"/>
    <property type="project" value="TreeGrafter"/>
</dbReference>
<organism evidence="2 3">
    <name type="scientific">Alkalicoccobacillus porphyridii</name>
    <dbReference type="NCBI Taxonomy" id="2597270"/>
    <lineage>
        <taxon>Bacteria</taxon>
        <taxon>Bacillati</taxon>
        <taxon>Bacillota</taxon>
        <taxon>Bacilli</taxon>
        <taxon>Bacillales</taxon>
        <taxon>Bacillaceae</taxon>
        <taxon>Alkalicoccobacillus</taxon>
    </lineage>
</organism>
<gene>
    <name evidence="2" type="ORF">FN960_16190</name>
</gene>
<evidence type="ECO:0000313" key="3">
    <source>
        <dbReference type="Proteomes" id="UP000318521"/>
    </source>
</evidence>
<proteinExistence type="predicted"/>
<dbReference type="Pfam" id="PF00582">
    <property type="entry name" value="Usp"/>
    <property type="match status" value="1"/>
</dbReference>
<evidence type="ECO:0000313" key="2">
    <source>
        <dbReference type="EMBL" id="TSB45471.1"/>
    </source>
</evidence>
<dbReference type="InterPro" id="IPR014729">
    <property type="entry name" value="Rossmann-like_a/b/a_fold"/>
</dbReference>
<reference evidence="2 3" key="1">
    <citation type="submission" date="2019-07" db="EMBL/GenBank/DDBJ databases">
        <authorList>
            <person name="Park Y.J."/>
            <person name="Jeong S.E."/>
            <person name="Jung H.S."/>
        </authorList>
    </citation>
    <scope>NUCLEOTIDE SEQUENCE [LARGE SCALE GENOMIC DNA]</scope>
    <source>
        <strain evidence="3">P16(2019)</strain>
    </source>
</reference>
<sequence length="232" mass="26809">MKNPKGRMDESILVCVYYGPNGERLIKRGCKIASMLNCPLYILTIDALPYDELDAEKSDYIERWKQLAIEHNVEEFMIKDNEKRPAAKVIAEVAREKHITQIIIGQTAKSRWEEITKGSFMNVLLREIPFVDFHVVSVDRSLKTEEGHYEKGCRAYLTKDKEGAYRLSFSHPKDAVFEGIFFKEQGTDFNNGVFKFMNDNKMMQVHITDDDVTEPEVVASCTARIKEEMLKK</sequence>
<dbReference type="Gene3D" id="3.40.50.620">
    <property type="entry name" value="HUPs"/>
    <property type="match status" value="1"/>
</dbReference>
<dbReference type="OrthoDB" id="9806130at2"/>
<keyword evidence="2" id="KW-0418">Kinase</keyword>
<dbReference type="PANTHER" id="PTHR45569">
    <property type="entry name" value="SENSOR PROTEIN KDPD"/>
    <property type="match status" value="1"/>
</dbReference>
<dbReference type="GO" id="GO:0000155">
    <property type="term" value="F:phosphorelay sensor kinase activity"/>
    <property type="evidence" value="ECO:0007669"/>
    <property type="project" value="TreeGrafter"/>
</dbReference>
<dbReference type="InterPro" id="IPR006016">
    <property type="entry name" value="UspA"/>
</dbReference>